<evidence type="ECO:0000313" key="2">
    <source>
        <dbReference type="EMBL" id="VFJ45170.1"/>
    </source>
</evidence>
<dbReference type="InterPro" id="IPR007712">
    <property type="entry name" value="RelE/ParE_toxin"/>
</dbReference>
<name>A0A450S0J2_9GAMM</name>
<dbReference type="PANTHER" id="PTHR38813">
    <property type="match status" value="1"/>
</dbReference>
<reference evidence="2" key="1">
    <citation type="submission" date="2019-02" db="EMBL/GenBank/DDBJ databases">
        <authorList>
            <person name="Gruber-Vodicka R. H."/>
            <person name="Seah K. B. B."/>
        </authorList>
    </citation>
    <scope>NUCLEOTIDE SEQUENCE</scope>
    <source>
        <strain evidence="2">BECK_DK161</strain>
    </source>
</reference>
<dbReference type="PANTHER" id="PTHR38813:SF1">
    <property type="entry name" value="TOXIN RELE1-RELATED"/>
    <property type="match status" value="1"/>
</dbReference>
<proteinExistence type="predicted"/>
<evidence type="ECO:0000256" key="1">
    <source>
        <dbReference type="ARBA" id="ARBA00022649"/>
    </source>
</evidence>
<dbReference type="SUPFAM" id="SSF143011">
    <property type="entry name" value="RelE-like"/>
    <property type="match status" value="1"/>
</dbReference>
<dbReference type="AlphaFoldDB" id="A0A450S0J2"/>
<keyword evidence="1" id="KW-1277">Toxin-antitoxin system</keyword>
<dbReference type="Pfam" id="PF05016">
    <property type="entry name" value="ParE_toxin"/>
    <property type="match status" value="1"/>
</dbReference>
<protein>
    <submittedName>
        <fullName evidence="2">mRNA interferase RelE/StbE</fullName>
    </submittedName>
</protein>
<dbReference type="Gene3D" id="3.30.2310.20">
    <property type="entry name" value="RelE-like"/>
    <property type="match status" value="1"/>
</dbReference>
<dbReference type="InterPro" id="IPR052747">
    <property type="entry name" value="TA_system_RelE_toxin"/>
</dbReference>
<sequence length="87" mass="10503">MKLEFRQSFAKDLKGKDPETLKRLKSLIEELEDSDSLRHIANVKNLRGTDSYYRIRMGNYRLGLRQEGNKIVVLRFLHRKEIYRYFP</sequence>
<accession>A0A450S0J2</accession>
<dbReference type="EMBL" id="CAADEY010000010">
    <property type="protein sequence ID" value="VFJ45170.1"/>
    <property type="molecule type" value="Genomic_DNA"/>
</dbReference>
<dbReference type="InterPro" id="IPR035093">
    <property type="entry name" value="RelE/ParE_toxin_dom_sf"/>
</dbReference>
<gene>
    <name evidence="2" type="ORF">BECKDK2373C_GA0170839_101048</name>
</gene>
<organism evidence="2">
    <name type="scientific">Candidatus Kentrum sp. DK</name>
    <dbReference type="NCBI Taxonomy" id="2126562"/>
    <lineage>
        <taxon>Bacteria</taxon>
        <taxon>Pseudomonadati</taxon>
        <taxon>Pseudomonadota</taxon>
        <taxon>Gammaproteobacteria</taxon>
        <taxon>Candidatus Kentrum</taxon>
    </lineage>
</organism>